<name>A0A918R421_9ACTN</name>
<evidence type="ECO:0000313" key="2">
    <source>
        <dbReference type="EMBL" id="GGZ86566.1"/>
    </source>
</evidence>
<evidence type="ECO:0000313" key="3">
    <source>
        <dbReference type="Proteomes" id="UP000634660"/>
    </source>
</evidence>
<gene>
    <name evidence="2" type="ORF">GCM10010371_53170</name>
</gene>
<protein>
    <submittedName>
        <fullName evidence="2">Uncharacterized protein</fullName>
    </submittedName>
</protein>
<feature type="compositionally biased region" description="Low complexity" evidence="1">
    <location>
        <begin position="125"/>
        <end position="178"/>
    </location>
</feature>
<dbReference type="AlphaFoldDB" id="A0A918R421"/>
<feature type="region of interest" description="Disordered" evidence="1">
    <location>
        <begin position="1"/>
        <end position="36"/>
    </location>
</feature>
<dbReference type="Proteomes" id="UP000634660">
    <property type="component" value="Unassembled WGS sequence"/>
</dbReference>
<reference evidence="2" key="1">
    <citation type="journal article" date="2014" name="Int. J. Syst. Evol. Microbiol.">
        <title>Complete genome sequence of Corynebacterium casei LMG S-19264T (=DSM 44701T), isolated from a smear-ripened cheese.</title>
        <authorList>
            <consortium name="US DOE Joint Genome Institute (JGI-PGF)"/>
            <person name="Walter F."/>
            <person name="Albersmeier A."/>
            <person name="Kalinowski J."/>
            <person name="Ruckert C."/>
        </authorList>
    </citation>
    <scope>NUCLEOTIDE SEQUENCE</scope>
    <source>
        <strain evidence="2">JCM 4834</strain>
    </source>
</reference>
<evidence type="ECO:0000256" key="1">
    <source>
        <dbReference type="SAM" id="MobiDB-lite"/>
    </source>
</evidence>
<accession>A0A918R421</accession>
<comment type="caution">
    <text evidence="2">The sequence shown here is derived from an EMBL/GenBank/DDBJ whole genome shotgun (WGS) entry which is preliminary data.</text>
</comment>
<feature type="region of interest" description="Disordered" evidence="1">
    <location>
        <begin position="113"/>
        <end position="178"/>
    </location>
</feature>
<reference evidence="2" key="2">
    <citation type="submission" date="2020-09" db="EMBL/GenBank/DDBJ databases">
        <authorList>
            <person name="Sun Q."/>
            <person name="Ohkuma M."/>
        </authorList>
    </citation>
    <scope>NUCLEOTIDE SEQUENCE</scope>
    <source>
        <strain evidence="2">JCM 4834</strain>
    </source>
</reference>
<proteinExistence type="predicted"/>
<organism evidence="2 3">
    <name type="scientific">Streptomyces subrutilus</name>
    <dbReference type="NCBI Taxonomy" id="36818"/>
    <lineage>
        <taxon>Bacteria</taxon>
        <taxon>Bacillati</taxon>
        <taxon>Actinomycetota</taxon>
        <taxon>Actinomycetes</taxon>
        <taxon>Kitasatosporales</taxon>
        <taxon>Streptomycetaceae</taxon>
        <taxon>Streptomyces</taxon>
    </lineage>
</organism>
<sequence>MRGQTVDRAREQVPGHDAAAVPPGRHNPSGPRGSCPSAAHATIIGVVKDALPETQVGLLVGARQWPLLAARMDRIRDQGGPQLLGAHLACLQADTSWKDGPTSTTAGRLVDATLRSPTTPPSAPAVPASRGRVSPAAARSRSTTTPAAAAPGQQAPMAANVLAHRQQAAPARGAGRRR</sequence>
<dbReference type="EMBL" id="BMVX01000024">
    <property type="protein sequence ID" value="GGZ86566.1"/>
    <property type="molecule type" value="Genomic_DNA"/>
</dbReference>
<feature type="compositionally biased region" description="Basic and acidic residues" evidence="1">
    <location>
        <begin position="1"/>
        <end position="14"/>
    </location>
</feature>